<sequence>MSKKGSKASRYLKAPMKILIKAREFYIKSMTEYWNQIGYGSVMGCPTPTGQLNTLPRSSSASVFPTRQSSSDGNWKKLIRAASTSRLGNNVQLEILKPQQARQSPRTRNHSLGIGRIDEDKPCEFEEDDFKVKTDVFPRSRRLAVLNL</sequence>
<gene>
    <name evidence="1" type="ORF">V6N11_023549</name>
</gene>
<dbReference type="PANTHER" id="PTHR33526:SF4">
    <property type="entry name" value="OS07G0123800 PROTEIN"/>
    <property type="match status" value="1"/>
</dbReference>
<accession>A0ABR2TNG4</accession>
<dbReference type="PANTHER" id="PTHR33526">
    <property type="entry name" value="OS07G0123800 PROTEIN"/>
    <property type="match status" value="1"/>
</dbReference>
<dbReference type="Proteomes" id="UP001396334">
    <property type="component" value="Unassembled WGS sequence"/>
</dbReference>
<evidence type="ECO:0000313" key="2">
    <source>
        <dbReference type="Proteomes" id="UP001396334"/>
    </source>
</evidence>
<reference evidence="1 2" key="1">
    <citation type="journal article" date="2024" name="G3 (Bethesda)">
        <title>Genome assembly of Hibiscus sabdariffa L. provides insights into metabolisms of medicinal natural products.</title>
        <authorList>
            <person name="Kim T."/>
        </authorList>
    </citation>
    <scope>NUCLEOTIDE SEQUENCE [LARGE SCALE GENOMIC DNA]</scope>
    <source>
        <strain evidence="1">TK-2024</strain>
        <tissue evidence="1">Old leaves</tissue>
    </source>
</reference>
<dbReference type="PIRSF" id="PIRSF031279">
    <property type="entry name" value="UCP031279"/>
    <property type="match status" value="1"/>
</dbReference>
<keyword evidence="2" id="KW-1185">Reference proteome</keyword>
<comment type="caution">
    <text evidence="1">The sequence shown here is derived from an EMBL/GenBank/DDBJ whole genome shotgun (WGS) entry which is preliminary data.</text>
</comment>
<proteinExistence type="predicted"/>
<dbReference type="EMBL" id="JBBPBN010000005">
    <property type="protein sequence ID" value="KAK9038693.1"/>
    <property type="molecule type" value="Genomic_DNA"/>
</dbReference>
<protein>
    <submittedName>
        <fullName evidence="1">Uncharacterized protein</fullName>
    </submittedName>
</protein>
<dbReference type="InterPro" id="IPR016972">
    <property type="entry name" value="UCP031279"/>
</dbReference>
<organism evidence="1 2">
    <name type="scientific">Hibiscus sabdariffa</name>
    <name type="common">roselle</name>
    <dbReference type="NCBI Taxonomy" id="183260"/>
    <lineage>
        <taxon>Eukaryota</taxon>
        <taxon>Viridiplantae</taxon>
        <taxon>Streptophyta</taxon>
        <taxon>Embryophyta</taxon>
        <taxon>Tracheophyta</taxon>
        <taxon>Spermatophyta</taxon>
        <taxon>Magnoliopsida</taxon>
        <taxon>eudicotyledons</taxon>
        <taxon>Gunneridae</taxon>
        <taxon>Pentapetalae</taxon>
        <taxon>rosids</taxon>
        <taxon>malvids</taxon>
        <taxon>Malvales</taxon>
        <taxon>Malvaceae</taxon>
        <taxon>Malvoideae</taxon>
        <taxon>Hibiscus</taxon>
    </lineage>
</organism>
<evidence type="ECO:0000313" key="1">
    <source>
        <dbReference type="EMBL" id="KAK9038693.1"/>
    </source>
</evidence>
<name>A0ABR2TNG4_9ROSI</name>